<accession>A0ABY5Q7F1</accession>
<name>A0ABY5Q7F1_9ACTN</name>
<organism evidence="2 3">
    <name type="scientific">Streptomyces yangpuensis</name>
    <dbReference type="NCBI Taxonomy" id="1648182"/>
    <lineage>
        <taxon>Bacteria</taxon>
        <taxon>Bacillati</taxon>
        <taxon>Actinomycetota</taxon>
        <taxon>Actinomycetes</taxon>
        <taxon>Kitasatosporales</taxon>
        <taxon>Streptomycetaceae</taxon>
        <taxon>Streptomyces</taxon>
    </lineage>
</organism>
<protein>
    <submittedName>
        <fullName evidence="2">Uncharacterized protein</fullName>
    </submittedName>
</protein>
<dbReference type="EMBL" id="CP102515">
    <property type="protein sequence ID" value="UUY52377.1"/>
    <property type="molecule type" value="Genomic_DNA"/>
</dbReference>
<geneLocation type="plasmid" evidence="2 3">
    <name>unnamed1</name>
</geneLocation>
<dbReference type="RefSeq" id="WP_257858120.1">
    <property type="nucleotide sequence ID" value="NZ_CP102515.1"/>
</dbReference>
<feature type="region of interest" description="Disordered" evidence="1">
    <location>
        <begin position="49"/>
        <end position="68"/>
    </location>
</feature>
<keyword evidence="2" id="KW-0614">Plasmid</keyword>
<evidence type="ECO:0000313" key="2">
    <source>
        <dbReference type="EMBL" id="UUY52377.1"/>
    </source>
</evidence>
<proteinExistence type="predicted"/>
<evidence type="ECO:0000313" key="3">
    <source>
        <dbReference type="Proteomes" id="UP001057738"/>
    </source>
</evidence>
<gene>
    <name evidence="2" type="ORF">NRK68_34470</name>
</gene>
<dbReference type="Proteomes" id="UP001057738">
    <property type="component" value="Plasmid unnamed1"/>
</dbReference>
<sequence>MSYEPDPWADPVPDENTDYRFRETSFDADHAESMWEAAFRDGHITREQFQNRRRGGMAPEQAEAPDAGPAIRSAIENVRAKLENPGLSLEQRAIYEEVLASLQRMLDGKKVGPDESDVS</sequence>
<reference evidence="2" key="1">
    <citation type="submission" date="2022-08" db="EMBL/GenBank/DDBJ databases">
        <authorList>
            <person name="Tian L."/>
        </authorList>
    </citation>
    <scope>NUCLEOTIDE SEQUENCE</scope>
    <source>
        <strain evidence="2">CM253</strain>
        <plasmid evidence="2">unnamed1</plasmid>
    </source>
</reference>
<dbReference type="GeneID" id="95578644"/>
<keyword evidence="3" id="KW-1185">Reference proteome</keyword>
<evidence type="ECO:0000256" key="1">
    <source>
        <dbReference type="SAM" id="MobiDB-lite"/>
    </source>
</evidence>